<dbReference type="InterPro" id="IPR003593">
    <property type="entry name" value="AAA+_ATPase"/>
</dbReference>
<feature type="transmembrane region" description="Helical" evidence="9">
    <location>
        <begin position="30"/>
        <end position="52"/>
    </location>
</feature>
<keyword evidence="3 9" id="KW-0812">Transmembrane</keyword>
<feature type="transmembrane region" description="Helical" evidence="9">
    <location>
        <begin position="136"/>
        <end position="158"/>
    </location>
</feature>
<evidence type="ECO:0000256" key="4">
    <source>
        <dbReference type="ARBA" id="ARBA00022741"/>
    </source>
</evidence>
<evidence type="ECO:0000259" key="10">
    <source>
        <dbReference type="PROSITE" id="PS50893"/>
    </source>
</evidence>
<dbReference type="SUPFAM" id="SSF90123">
    <property type="entry name" value="ABC transporter transmembrane region"/>
    <property type="match status" value="1"/>
</dbReference>
<keyword evidence="5" id="KW-0067">ATP-binding</keyword>
<keyword evidence="2" id="KW-1003">Cell membrane</keyword>
<dbReference type="SMART" id="SM00382">
    <property type="entry name" value="AAA"/>
    <property type="match status" value="1"/>
</dbReference>
<feature type="compositionally biased region" description="Low complexity" evidence="8">
    <location>
        <begin position="574"/>
        <end position="613"/>
    </location>
</feature>
<gene>
    <name evidence="12" type="ORF">AL504_22165</name>
</gene>
<evidence type="ECO:0000313" key="13">
    <source>
        <dbReference type="Proteomes" id="UP000060602"/>
    </source>
</evidence>
<dbReference type="CDD" id="cd18586">
    <property type="entry name" value="ABC_6TM_PrtD_like"/>
    <property type="match status" value="1"/>
</dbReference>
<dbReference type="RefSeq" id="WP_061073193.1">
    <property type="nucleotide sequence ID" value="NZ_CP014060.2"/>
</dbReference>
<dbReference type="PROSITE" id="PS00211">
    <property type="entry name" value="ABC_TRANSPORTER_1"/>
    <property type="match status" value="1"/>
</dbReference>
<dbReference type="Pfam" id="PF00005">
    <property type="entry name" value="ABC_tran"/>
    <property type="match status" value="1"/>
</dbReference>
<dbReference type="GO" id="GO:0034040">
    <property type="term" value="F:ATPase-coupled lipid transmembrane transporter activity"/>
    <property type="evidence" value="ECO:0007669"/>
    <property type="project" value="TreeGrafter"/>
</dbReference>
<dbReference type="FunFam" id="1.20.1560.10:FF:000109">
    <property type="entry name" value="Alkaline protease secretion ATP-binding protein aprD"/>
    <property type="match status" value="1"/>
</dbReference>
<evidence type="ECO:0000259" key="11">
    <source>
        <dbReference type="PROSITE" id="PS50929"/>
    </source>
</evidence>
<dbReference type="EMBL" id="CP014060">
    <property type="protein sequence ID" value="AMG38495.1"/>
    <property type="molecule type" value="Genomic_DNA"/>
</dbReference>
<feature type="transmembrane region" description="Helical" evidence="9">
    <location>
        <begin position="164"/>
        <end position="182"/>
    </location>
</feature>
<dbReference type="InterPro" id="IPR010128">
    <property type="entry name" value="ATPase_T1SS_PrtD-like"/>
</dbReference>
<dbReference type="GO" id="GO:0005524">
    <property type="term" value="F:ATP binding"/>
    <property type="evidence" value="ECO:0007669"/>
    <property type="project" value="UniProtKB-KW"/>
</dbReference>
<comment type="subcellular location">
    <subcellularLocation>
        <location evidence="1">Cell membrane</location>
        <topology evidence="1">Multi-pass membrane protein</topology>
    </subcellularLocation>
</comment>
<dbReference type="InterPro" id="IPR027417">
    <property type="entry name" value="P-loop_NTPase"/>
</dbReference>
<dbReference type="AlphaFoldDB" id="A0A109XXH1"/>
<dbReference type="InterPro" id="IPR036640">
    <property type="entry name" value="ABC1_TM_sf"/>
</dbReference>
<feature type="domain" description="ABC transmembrane type-1" evidence="11">
    <location>
        <begin position="33"/>
        <end position="308"/>
    </location>
</feature>
<dbReference type="Gene3D" id="3.40.50.300">
    <property type="entry name" value="P-loop containing nucleotide triphosphate hydrolases"/>
    <property type="match status" value="1"/>
</dbReference>
<dbReference type="PANTHER" id="PTHR24221:SF248">
    <property type="entry name" value="ABC TRANSPORTER TRANSMEMBRANE REGION"/>
    <property type="match status" value="1"/>
</dbReference>
<dbReference type="NCBIfam" id="TIGR01842">
    <property type="entry name" value="type_I_sec_PrtD"/>
    <property type="match status" value="1"/>
</dbReference>
<dbReference type="PROSITE" id="PS50893">
    <property type="entry name" value="ABC_TRANSPORTER_2"/>
    <property type="match status" value="1"/>
</dbReference>
<feature type="domain" description="ABC transporter" evidence="10">
    <location>
        <begin position="339"/>
        <end position="580"/>
    </location>
</feature>
<evidence type="ECO:0000256" key="6">
    <source>
        <dbReference type="ARBA" id="ARBA00022989"/>
    </source>
</evidence>
<reference evidence="13" key="1">
    <citation type="submission" date="2015-12" db="EMBL/GenBank/DDBJ databases">
        <title>FDA dAtabase for Regulatory Grade micrObial Sequences (FDA-ARGOS): Supporting development and validation of Infectious Disease Dx tests.</title>
        <authorList>
            <person name="Case J."/>
            <person name="Tallon L."/>
            <person name="Sadzewicz L."/>
            <person name="Sengamalay N."/>
            <person name="Ott S."/>
            <person name="Godinez A."/>
            <person name="Nagaraj S."/>
            <person name="Nadendla S."/>
            <person name="Sichtig H."/>
        </authorList>
    </citation>
    <scope>NUCLEOTIDE SEQUENCE [LARGE SCALE GENOMIC DNA]</scope>
    <source>
        <strain evidence="13">FDAARGOS_147</strain>
    </source>
</reference>
<organism evidence="12 13">
    <name type="scientific">Alcaligenes xylosoxydans xylosoxydans</name>
    <name type="common">Achromobacter xylosoxidans</name>
    <dbReference type="NCBI Taxonomy" id="85698"/>
    <lineage>
        <taxon>Bacteria</taxon>
        <taxon>Pseudomonadati</taxon>
        <taxon>Pseudomonadota</taxon>
        <taxon>Betaproteobacteria</taxon>
        <taxon>Burkholderiales</taxon>
        <taxon>Alcaligenaceae</taxon>
        <taxon>Achromobacter</taxon>
    </lineage>
</organism>
<sequence length="645" mass="67558">MQKDQKRAGAAPEGGALEIKSLLARFRTGWVSVAAFSVAANLLMLAPSLYMLQVYDRVLASGNVFTLVMLSLMIVGLLALMGALDYARSAVIIQIGARFDAALAGRVHEAAFQRGLAGVPANAGQAVSDLNTVRQFLTGSAVFAFFDAPWFPLFLLVMFLFHPWVGTLALAGAVALVALAWLNEQVSRKLLAEAGGLSVRAGVEADGQLRNAEAIQAMGMLARLRARWQRLHVGYVRRQGLASRRSAMIASMSKTVRLALQSLVLGLGAWLVLQSHVSAGMMIAGSILMGRVLSPIDQVIGAWRQWTGTRLAWQRLQTLLETYPGQPAGLALPEPTGALRLEGATVTPPGAAQPTLVNVSLALEPGQVLGVIGPSGAGKSTLARLVAGVWPARLGAVRLDGADLRQWERTRLGEWLGYVPQDVELFSGTVAENIARFPDPDSDGEELARRVIEAARLAGAHDMILALPRGYDTLLGAGGQGLSGGQRQRIALARALYGTPRLVVLDEPNASLDDAGEQALLDALGRLREIGATVVLVTHRPKVLAATTHLLLLRDGRAQRFGATNEVLRPPPTGATGAEGAAAPRPATFDAKAAPGQPAQAPGMAGATGAGDAVPASSVRTPASVAQVYPLAGGAFPGQFSGGKA</sequence>
<keyword evidence="4" id="KW-0547">Nucleotide-binding</keyword>
<dbReference type="InterPro" id="IPR047957">
    <property type="entry name" value="ABC_AprD-like_6TM"/>
</dbReference>
<proteinExistence type="predicted"/>
<dbReference type="InterPro" id="IPR003439">
    <property type="entry name" value="ABC_transporter-like_ATP-bd"/>
</dbReference>
<evidence type="ECO:0000256" key="8">
    <source>
        <dbReference type="SAM" id="MobiDB-lite"/>
    </source>
</evidence>
<dbReference type="Gene3D" id="1.20.1560.10">
    <property type="entry name" value="ABC transporter type 1, transmembrane domain"/>
    <property type="match status" value="1"/>
</dbReference>
<dbReference type="PANTHER" id="PTHR24221">
    <property type="entry name" value="ATP-BINDING CASSETTE SUB-FAMILY B"/>
    <property type="match status" value="1"/>
</dbReference>
<dbReference type="GO" id="GO:0005886">
    <property type="term" value="C:plasma membrane"/>
    <property type="evidence" value="ECO:0007669"/>
    <property type="project" value="UniProtKB-SubCell"/>
</dbReference>
<dbReference type="InterPro" id="IPR017871">
    <property type="entry name" value="ABC_transporter-like_CS"/>
</dbReference>
<feature type="transmembrane region" description="Helical" evidence="9">
    <location>
        <begin position="64"/>
        <end position="84"/>
    </location>
</feature>
<feature type="region of interest" description="Disordered" evidence="8">
    <location>
        <begin position="563"/>
        <end position="616"/>
    </location>
</feature>
<dbReference type="GO" id="GO:0030253">
    <property type="term" value="P:protein secretion by the type I secretion system"/>
    <property type="evidence" value="ECO:0007669"/>
    <property type="project" value="InterPro"/>
</dbReference>
<evidence type="ECO:0000313" key="12">
    <source>
        <dbReference type="EMBL" id="AMG38495.1"/>
    </source>
</evidence>
<evidence type="ECO:0000256" key="2">
    <source>
        <dbReference type="ARBA" id="ARBA00022475"/>
    </source>
</evidence>
<protein>
    <submittedName>
        <fullName evidence="12">Type I secretion system permease/ATPase</fullName>
    </submittedName>
</protein>
<evidence type="ECO:0000256" key="9">
    <source>
        <dbReference type="SAM" id="Phobius"/>
    </source>
</evidence>
<keyword evidence="6 9" id="KW-1133">Transmembrane helix</keyword>
<evidence type="ECO:0000256" key="5">
    <source>
        <dbReference type="ARBA" id="ARBA00022840"/>
    </source>
</evidence>
<dbReference type="GO" id="GO:0030256">
    <property type="term" value="C:type I protein secretion system complex"/>
    <property type="evidence" value="ECO:0007669"/>
    <property type="project" value="InterPro"/>
</dbReference>
<dbReference type="InterPro" id="IPR011527">
    <property type="entry name" value="ABC1_TM_dom"/>
</dbReference>
<keyword evidence="7 9" id="KW-0472">Membrane</keyword>
<name>A0A109XXH1_ALCXX</name>
<feature type="transmembrane region" description="Helical" evidence="9">
    <location>
        <begin position="255"/>
        <end position="273"/>
    </location>
</feature>
<dbReference type="Proteomes" id="UP000060602">
    <property type="component" value="Chromosome"/>
</dbReference>
<accession>A0A109XXH1</accession>
<dbReference type="InterPro" id="IPR039421">
    <property type="entry name" value="Type_1_exporter"/>
</dbReference>
<evidence type="ECO:0000256" key="7">
    <source>
        <dbReference type="ARBA" id="ARBA00023136"/>
    </source>
</evidence>
<dbReference type="SUPFAM" id="SSF52540">
    <property type="entry name" value="P-loop containing nucleoside triphosphate hydrolases"/>
    <property type="match status" value="1"/>
</dbReference>
<evidence type="ECO:0000256" key="1">
    <source>
        <dbReference type="ARBA" id="ARBA00004651"/>
    </source>
</evidence>
<evidence type="ECO:0000256" key="3">
    <source>
        <dbReference type="ARBA" id="ARBA00022692"/>
    </source>
</evidence>
<dbReference type="GO" id="GO:0140359">
    <property type="term" value="F:ABC-type transporter activity"/>
    <property type="evidence" value="ECO:0007669"/>
    <property type="project" value="InterPro"/>
</dbReference>
<dbReference type="PROSITE" id="PS50929">
    <property type="entry name" value="ABC_TM1F"/>
    <property type="match status" value="1"/>
</dbReference>
<dbReference type="GO" id="GO:0016887">
    <property type="term" value="F:ATP hydrolysis activity"/>
    <property type="evidence" value="ECO:0007669"/>
    <property type="project" value="InterPro"/>
</dbReference>
<dbReference type="Pfam" id="PF00664">
    <property type="entry name" value="ABC_membrane"/>
    <property type="match status" value="1"/>
</dbReference>